<dbReference type="GO" id="GO:0016020">
    <property type="term" value="C:membrane"/>
    <property type="evidence" value="ECO:0007669"/>
    <property type="project" value="InterPro"/>
</dbReference>
<dbReference type="GO" id="GO:0046983">
    <property type="term" value="F:protein dimerization activity"/>
    <property type="evidence" value="ECO:0007669"/>
    <property type="project" value="InterPro"/>
</dbReference>
<dbReference type="KEGG" id="nav:JQS30_05155"/>
<dbReference type="PANTHER" id="PTHR24421">
    <property type="entry name" value="NITRATE/NITRITE SENSOR PROTEIN NARX-RELATED"/>
    <property type="match status" value="1"/>
</dbReference>
<accession>A0A895XXE4</accession>
<evidence type="ECO:0000256" key="3">
    <source>
        <dbReference type="ARBA" id="ARBA00023012"/>
    </source>
</evidence>
<gene>
    <name evidence="6" type="ORF">JQS30_05155</name>
</gene>
<dbReference type="InterPro" id="IPR050482">
    <property type="entry name" value="Sensor_HK_TwoCompSys"/>
</dbReference>
<dbReference type="InterPro" id="IPR011712">
    <property type="entry name" value="Sig_transdc_His_kin_sub3_dim/P"/>
</dbReference>
<keyword evidence="1" id="KW-0808">Transferase</keyword>
<dbReference type="Gene3D" id="1.20.5.1930">
    <property type="match status" value="1"/>
</dbReference>
<keyword evidence="2 6" id="KW-0418">Kinase</keyword>
<organism evidence="6 7">
    <name type="scientific">Natronoglycomyces albus</name>
    <dbReference type="NCBI Taxonomy" id="2811108"/>
    <lineage>
        <taxon>Bacteria</taxon>
        <taxon>Bacillati</taxon>
        <taxon>Actinomycetota</taxon>
        <taxon>Actinomycetes</taxon>
        <taxon>Glycomycetales</taxon>
        <taxon>Glycomycetaceae</taxon>
        <taxon>Natronoglycomyces</taxon>
    </lineage>
</organism>
<keyword evidence="4" id="KW-0812">Transmembrane</keyword>
<feature type="domain" description="Histidine kinase/HSP90-like ATPase" evidence="5">
    <location>
        <begin position="454"/>
        <end position="546"/>
    </location>
</feature>
<dbReference type="Pfam" id="PF07730">
    <property type="entry name" value="HisKA_3"/>
    <property type="match status" value="1"/>
</dbReference>
<dbReference type="RefSeq" id="WP_213172307.1">
    <property type="nucleotide sequence ID" value="NZ_CP070496.1"/>
</dbReference>
<dbReference type="InterPro" id="IPR036890">
    <property type="entry name" value="HATPase_C_sf"/>
</dbReference>
<dbReference type="Pfam" id="PF02518">
    <property type="entry name" value="HATPase_c"/>
    <property type="match status" value="1"/>
</dbReference>
<proteinExistence type="predicted"/>
<dbReference type="InterPro" id="IPR003594">
    <property type="entry name" value="HATPase_dom"/>
</dbReference>
<name>A0A895XXE4_9ACTN</name>
<evidence type="ECO:0000256" key="1">
    <source>
        <dbReference type="ARBA" id="ARBA00022679"/>
    </source>
</evidence>
<dbReference type="SMART" id="SM00387">
    <property type="entry name" value="HATPase_c"/>
    <property type="match status" value="1"/>
</dbReference>
<dbReference type="SUPFAM" id="SSF55874">
    <property type="entry name" value="ATPase domain of HSP90 chaperone/DNA topoisomerase II/histidine kinase"/>
    <property type="match status" value="1"/>
</dbReference>
<dbReference type="EMBL" id="CP070496">
    <property type="protein sequence ID" value="QSB06298.1"/>
    <property type="molecule type" value="Genomic_DNA"/>
</dbReference>
<keyword evidence="3" id="KW-0902">Two-component regulatory system</keyword>
<keyword evidence="4" id="KW-0472">Membrane</keyword>
<dbReference type="GO" id="GO:0000155">
    <property type="term" value="F:phosphorelay sensor kinase activity"/>
    <property type="evidence" value="ECO:0007669"/>
    <property type="project" value="InterPro"/>
</dbReference>
<dbReference type="Proteomes" id="UP000662939">
    <property type="component" value="Chromosome"/>
</dbReference>
<dbReference type="Gene3D" id="3.30.450.40">
    <property type="match status" value="1"/>
</dbReference>
<dbReference type="CDD" id="cd16917">
    <property type="entry name" value="HATPase_UhpB-NarQ-NarX-like"/>
    <property type="match status" value="1"/>
</dbReference>
<protein>
    <submittedName>
        <fullName evidence="6">Sensor histidine kinase</fullName>
    </submittedName>
</protein>
<keyword evidence="4" id="KW-1133">Transmembrane helix</keyword>
<feature type="transmembrane region" description="Helical" evidence="4">
    <location>
        <begin position="116"/>
        <end position="135"/>
    </location>
</feature>
<evidence type="ECO:0000313" key="6">
    <source>
        <dbReference type="EMBL" id="QSB06298.1"/>
    </source>
</evidence>
<feature type="transmembrane region" description="Helical" evidence="4">
    <location>
        <begin position="147"/>
        <end position="168"/>
    </location>
</feature>
<dbReference type="Gene3D" id="3.30.565.10">
    <property type="entry name" value="Histidine kinase-like ATPase, C-terminal domain"/>
    <property type="match status" value="1"/>
</dbReference>
<feature type="transmembrane region" description="Helical" evidence="4">
    <location>
        <begin position="68"/>
        <end position="89"/>
    </location>
</feature>
<keyword evidence="7" id="KW-1185">Reference proteome</keyword>
<feature type="transmembrane region" description="Helical" evidence="4">
    <location>
        <begin position="12"/>
        <end position="33"/>
    </location>
</feature>
<feature type="transmembrane region" description="Helical" evidence="4">
    <location>
        <begin position="39"/>
        <end position="56"/>
    </location>
</feature>
<dbReference type="SUPFAM" id="SSF55781">
    <property type="entry name" value="GAF domain-like"/>
    <property type="match status" value="1"/>
</dbReference>
<evidence type="ECO:0000256" key="2">
    <source>
        <dbReference type="ARBA" id="ARBA00022777"/>
    </source>
</evidence>
<evidence type="ECO:0000313" key="7">
    <source>
        <dbReference type="Proteomes" id="UP000662939"/>
    </source>
</evidence>
<evidence type="ECO:0000259" key="5">
    <source>
        <dbReference type="SMART" id="SM00387"/>
    </source>
</evidence>
<evidence type="ECO:0000256" key="4">
    <source>
        <dbReference type="SAM" id="Phobius"/>
    </source>
</evidence>
<dbReference type="InterPro" id="IPR029016">
    <property type="entry name" value="GAF-like_dom_sf"/>
</dbReference>
<reference evidence="6" key="1">
    <citation type="submission" date="2021-02" db="EMBL/GenBank/DDBJ databases">
        <title>Natronoglycomyces albus gen. nov., sp. nov, a haloalkaliphilic actinobacterium from a soda solonchak soil.</title>
        <authorList>
            <person name="Sorokin D.Y."/>
            <person name="Khijniak T.V."/>
            <person name="Zakharycheva A.P."/>
            <person name="Boueva O.V."/>
            <person name="Ariskina E.V."/>
            <person name="Hahnke R.L."/>
            <person name="Bunk B."/>
            <person name="Sproer C."/>
            <person name="Schumann P."/>
            <person name="Evtushenko L.I."/>
            <person name="Kublanov I.V."/>
        </authorList>
    </citation>
    <scope>NUCLEOTIDE SEQUENCE</scope>
    <source>
        <strain evidence="6">DSM 106290</strain>
    </source>
</reference>
<sequence>MADEPVLKGHWRLPAFALRTLLFALVATVGWATVGPLQATIWCSILLLASLPAVVSPTHRVLGPAGRLVETSVVILGTLSTGGVPAWLLPYLLVPLAHSAYYAADYVGERRLLDRLFVWEPAFLTSGAVTGLIIVGSTLPAIHYETYFTAVSQAVTIALVAAIAAWWVRRSQSYADEVSPNHPYVEAAALLTQLRAVARQLPGGTLDPGGIATDIVNSVAEVAGTQRIAVLGASAGRRLVVLAQHAAERVDWETSPQLNTLLADAWAGQQPQTGRLPLSRSAGGPVASLVVPLVAEQRTVALVAVESEAIDSFTTEMVQEVQDRTKGMPLRLETALLFEEVRSLATAEERQRLAREIHDGIAQELAMLGYGIDNATAVVPEEATEARGELEDLRAEVTRLVTELRFSLFELRSDVDRQGGLTASIADYARTVASSAGLRVHLSLDEGGARLPASVEAELLRIAQESITNARKHARAQNLWVTCEVDPPYARVEVTDDGQGLSGDQAEGRYGLAIMSERAERIRGSLEIRPHKPHGTTVAVVLHASQRPVGATEAKDEETKQ</sequence>
<dbReference type="AlphaFoldDB" id="A0A895XXE4"/>